<dbReference type="InterPro" id="IPR028281">
    <property type="entry name" value="Sirohaem_synthase_central"/>
</dbReference>
<dbReference type="InterPro" id="IPR006367">
    <property type="entry name" value="Sirohaem_synthase_N"/>
</dbReference>
<feature type="region of interest" description="Disordered" evidence="7">
    <location>
        <begin position="1103"/>
        <end position="1141"/>
    </location>
</feature>
<dbReference type="Gene3D" id="3.30.160.110">
    <property type="entry name" value="Siroheme synthase, domain 2"/>
    <property type="match status" value="1"/>
</dbReference>
<proteinExistence type="predicted"/>
<feature type="region of interest" description="Disordered" evidence="7">
    <location>
        <begin position="690"/>
        <end position="1030"/>
    </location>
</feature>
<feature type="compositionally biased region" description="Basic and acidic residues" evidence="7">
    <location>
        <begin position="930"/>
        <end position="941"/>
    </location>
</feature>
<evidence type="ECO:0000256" key="5">
    <source>
        <dbReference type="ARBA" id="ARBA00023244"/>
    </source>
</evidence>
<keyword evidence="4" id="KW-0520">NAD</keyword>
<feature type="compositionally biased region" description="Polar residues" evidence="7">
    <location>
        <begin position="873"/>
        <end position="897"/>
    </location>
</feature>
<feature type="region of interest" description="Disordered" evidence="7">
    <location>
        <begin position="1155"/>
        <end position="1182"/>
    </location>
</feature>
<evidence type="ECO:0000256" key="6">
    <source>
        <dbReference type="ARBA" id="ARBA00047561"/>
    </source>
</evidence>
<protein>
    <recommendedName>
        <fullName evidence="2">precorrin-2 dehydrogenase</fullName>
        <ecNumber evidence="2">1.3.1.76</ecNumber>
    </recommendedName>
</protein>
<dbReference type="OrthoDB" id="1721126at2759"/>
<accession>A0A5N5QYH7</accession>
<dbReference type="Pfam" id="PF00780">
    <property type="entry name" value="CNH"/>
    <property type="match status" value="1"/>
</dbReference>
<feature type="compositionally biased region" description="Polar residues" evidence="7">
    <location>
        <begin position="500"/>
        <end position="515"/>
    </location>
</feature>
<evidence type="ECO:0000259" key="8">
    <source>
        <dbReference type="PROSITE" id="PS50219"/>
    </source>
</evidence>
<dbReference type="EMBL" id="SSOP01000003">
    <property type="protein sequence ID" value="KAB5596126.1"/>
    <property type="molecule type" value="Genomic_DNA"/>
</dbReference>
<dbReference type="EC" id="1.3.1.76" evidence="2"/>
<dbReference type="PANTHER" id="PTHR35330">
    <property type="entry name" value="SIROHEME BIOSYNTHESIS PROTEIN MET8"/>
    <property type="match status" value="1"/>
</dbReference>
<dbReference type="GO" id="GO:0004325">
    <property type="term" value="F:ferrochelatase activity"/>
    <property type="evidence" value="ECO:0007669"/>
    <property type="project" value="InterPro"/>
</dbReference>
<organism evidence="9 10">
    <name type="scientific">Ceratobasidium theobromae</name>
    <dbReference type="NCBI Taxonomy" id="1582974"/>
    <lineage>
        <taxon>Eukaryota</taxon>
        <taxon>Fungi</taxon>
        <taxon>Dikarya</taxon>
        <taxon>Basidiomycota</taxon>
        <taxon>Agaricomycotina</taxon>
        <taxon>Agaricomycetes</taxon>
        <taxon>Cantharellales</taxon>
        <taxon>Ceratobasidiaceae</taxon>
        <taxon>Ceratobasidium</taxon>
    </lineage>
</organism>
<feature type="compositionally biased region" description="Basic and acidic residues" evidence="7">
    <location>
        <begin position="843"/>
        <end position="856"/>
    </location>
</feature>
<keyword evidence="10" id="KW-1185">Reference proteome</keyword>
<feature type="region of interest" description="Disordered" evidence="7">
    <location>
        <begin position="486"/>
        <end position="515"/>
    </location>
</feature>
<sequence>MDIPPIQPDASLLIAWQLKNKNVLVVGGGNVASGRLDAVLEASAHVTVVSPREGLDRSTAHRIFNDVPEVKSRITYIDRAFTLEDAALVEGADMVLTAIDDVNLSKQICALARAHRVPVNVADVPPECDFYFGSQIRDGPLQIMISTGGAAPKLSNLIRQRVEASLPPRPALGNAIRKVGILRAKLRKRAPGVGGLLGKKRMRWMIKVCESWTFEQLSELNEAQMDGLLNEGWDKNMHVPSYEDLGGKLPPFSWAERIPSGAFPAALGFMAGVLAAGVLALWRRRRRTVGLPGHHLPTSSSCGLDLDWNTLRRVMASSLLDPVAQHAADVVQARGLGVPDRNALMAGVLSQRTPKSGLFSKDSKANNFITPIDVKLTARQTKERDLRVFLFDCAIVLLTPNPNEKEKGWVLFCDVRQCSHSCLFCLCTDTDIPHVAIRIKLTRNQPIPIELLTLRAIRAPSNSLHAPQARRRSWFLDRLPAAPLPGPARAKTPPPFGALAQSSTPPSAAANGNGNSIESSDFPLVISSLGRKDLTRTWPLTLHAADVVEQRSWAQCVSTRQEEIRLHGRDGTMRGWGLTPIKIGALGGARVTCYVDYDVGYAKARLWGTPDGLYEHILSAPNQQTAVRKILDLPGVTHVLVMDFDERLMIQTAYLAPFPGPDATLEVSRLKKLGANITHIAAGVLVSQHTPPGATASLPPSAFVDPGEKRERRKSATLTKPPPRGAVVSGASSIKSDVTGMARKEKDRESVRTSSVPTTPAGPSVSPAPGGFSAPAPASPIAAPAPATPTATVTATATATAPPGPTLAPPATSRQSLSPGKGKEKEKKVRRLSDIGIFLLWKRKPEKDKSKKEKQAAARASTVSADAGPPTPTSRKTSQASVVSGTNQAATAKTESAVSLKPSAAEHDGPVLARSKSATLPPLMRLPSFEFDRPENSEGKEPSASVVPKENGNGDSHEPNKPESVHEAPDADETGTLANPGRPSVQSQTVPSRVSSGGGGFGRLARRLTSDSNRSAASKPKELGPPPKLQVALDFPSIAWPSMLSDGSGERGGDRFAESDFLADVTRDIGELMAGLGTNLFEEKAGEDETTLGQPRGPIAEVITEEPEGSKTPSQAEVKQAKEGRSGDGHEERKESDTPKQNTILEAAGAQGVSELAPVPPMPAHMLQAPAPPQSHTSHRSLQPQHTRFLVLSKSTTLSTSVKLFTVGGLKVEDDGDIGGGRLTFYKECYVPSQTFSIEFLKSRICFGSLDGFEIMDTSTGKVDQFLDPVEMSDADGPLGFLIKHPRRPKACAVFRVDQKFLCCYDEFAFFLDKFGKRTREDWLIKWLGTPTSFAVQYPYLFAFEPEFIEIRHCATGELLQLVPQPGMRRLSAGEFIAPAQKDGVPNRRVDGEILFESEGSLYALRPLQQ</sequence>
<keyword evidence="3" id="KW-0560">Oxidoreductase</keyword>
<dbReference type="NCBIfam" id="TIGR01470">
    <property type="entry name" value="cysG_Nterm"/>
    <property type="match status" value="1"/>
</dbReference>
<dbReference type="GO" id="GO:0043115">
    <property type="term" value="F:precorrin-2 dehydrogenase activity"/>
    <property type="evidence" value="ECO:0007669"/>
    <property type="project" value="UniProtKB-EC"/>
</dbReference>
<dbReference type="InterPro" id="IPR028161">
    <property type="entry name" value="Met8-like"/>
</dbReference>
<dbReference type="PANTHER" id="PTHR35330:SF1">
    <property type="entry name" value="SIROHEME BIOSYNTHESIS PROTEIN MET8"/>
    <property type="match status" value="1"/>
</dbReference>
<dbReference type="Pfam" id="PF14824">
    <property type="entry name" value="Sirohm_synth_M"/>
    <property type="match status" value="1"/>
</dbReference>
<dbReference type="Pfam" id="PF14823">
    <property type="entry name" value="Sirohm_synth_C"/>
    <property type="match status" value="1"/>
</dbReference>
<feature type="compositionally biased region" description="Basic and acidic residues" evidence="7">
    <location>
        <begin position="955"/>
        <end position="969"/>
    </location>
</feature>
<evidence type="ECO:0000313" key="10">
    <source>
        <dbReference type="Proteomes" id="UP000383932"/>
    </source>
</evidence>
<feature type="compositionally biased region" description="Basic and acidic residues" evidence="7">
    <location>
        <begin position="821"/>
        <end position="833"/>
    </location>
</feature>
<dbReference type="Proteomes" id="UP000383932">
    <property type="component" value="Unassembled WGS sequence"/>
</dbReference>
<reference evidence="9 10" key="1">
    <citation type="journal article" date="2019" name="Fungal Biol. Biotechnol.">
        <title>Draft genome sequence of fastidious pathogen Ceratobasidium theobromae, which causes vascular-streak dieback in Theobroma cacao.</title>
        <authorList>
            <person name="Ali S.S."/>
            <person name="Asman A."/>
            <person name="Shao J."/>
            <person name="Firmansyah A.P."/>
            <person name="Susilo A.W."/>
            <person name="Rosmana A."/>
            <person name="McMahon P."/>
            <person name="Junaid M."/>
            <person name="Guest D."/>
            <person name="Kheng T.Y."/>
            <person name="Meinhardt L.W."/>
            <person name="Bailey B.A."/>
        </authorList>
    </citation>
    <scope>NUCLEOTIDE SEQUENCE [LARGE SCALE GENOMIC DNA]</scope>
    <source>
        <strain evidence="9 10">CT2</strain>
    </source>
</reference>
<feature type="compositionally biased region" description="Basic and acidic residues" evidence="7">
    <location>
        <begin position="742"/>
        <end position="751"/>
    </location>
</feature>
<dbReference type="SUPFAM" id="SSF75615">
    <property type="entry name" value="Siroheme synthase middle domains-like"/>
    <property type="match status" value="1"/>
</dbReference>
<keyword evidence="5" id="KW-0627">Porphyrin biosynthesis</keyword>
<dbReference type="Pfam" id="PF13241">
    <property type="entry name" value="NAD_binding_7"/>
    <property type="match status" value="1"/>
</dbReference>
<dbReference type="Gene3D" id="3.40.50.720">
    <property type="entry name" value="NAD(P)-binding Rossmann-like Domain"/>
    <property type="match status" value="1"/>
</dbReference>
<feature type="domain" description="CNH" evidence="8">
    <location>
        <begin position="588"/>
        <end position="1378"/>
    </location>
</feature>
<comment type="caution">
    <text evidence="9">The sequence shown here is derived from an EMBL/GenBank/DDBJ whole genome shotgun (WGS) entry which is preliminary data.</text>
</comment>
<feature type="compositionally biased region" description="Low complexity" evidence="7">
    <location>
        <begin position="857"/>
        <end position="867"/>
    </location>
</feature>
<evidence type="ECO:0000313" key="9">
    <source>
        <dbReference type="EMBL" id="KAB5596126.1"/>
    </source>
</evidence>
<dbReference type="InterPro" id="IPR028162">
    <property type="entry name" value="Met8_C"/>
</dbReference>
<evidence type="ECO:0000256" key="3">
    <source>
        <dbReference type="ARBA" id="ARBA00023002"/>
    </source>
</evidence>
<dbReference type="SUPFAM" id="SSF51735">
    <property type="entry name" value="NAD(P)-binding Rossmann-fold domains"/>
    <property type="match status" value="1"/>
</dbReference>
<comment type="catalytic activity">
    <reaction evidence="6">
        <text>precorrin-2 + NAD(+) = sirohydrochlorin + NADH + 2 H(+)</text>
        <dbReference type="Rhea" id="RHEA:15613"/>
        <dbReference type="ChEBI" id="CHEBI:15378"/>
        <dbReference type="ChEBI" id="CHEBI:57540"/>
        <dbReference type="ChEBI" id="CHEBI:57945"/>
        <dbReference type="ChEBI" id="CHEBI:58351"/>
        <dbReference type="ChEBI" id="CHEBI:58827"/>
        <dbReference type="EC" id="1.3.1.76"/>
    </reaction>
</comment>
<evidence type="ECO:0000256" key="7">
    <source>
        <dbReference type="SAM" id="MobiDB-lite"/>
    </source>
</evidence>
<feature type="compositionally biased region" description="Basic and acidic residues" evidence="7">
    <location>
        <begin position="1119"/>
        <end position="1138"/>
    </location>
</feature>
<feature type="compositionally biased region" description="Low complexity" evidence="7">
    <location>
        <begin position="753"/>
        <end position="801"/>
    </location>
</feature>
<name>A0A5N5QYH7_9AGAM</name>
<dbReference type="InterPro" id="IPR036291">
    <property type="entry name" value="NAD(P)-bd_dom_sf"/>
</dbReference>
<dbReference type="PROSITE" id="PS50219">
    <property type="entry name" value="CNH"/>
    <property type="match status" value="1"/>
</dbReference>
<dbReference type="InterPro" id="IPR001180">
    <property type="entry name" value="CNH_dom"/>
</dbReference>
<evidence type="ECO:0000256" key="2">
    <source>
        <dbReference type="ARBA" id="ARBA00012400"/>
    </source>
</evidence>
<comment type="pathway">
    <text evidence="1">Porphyrin-containing compound metabolism; siroheme biosynthesis; sirohydrochlorin from precorrin-2: step 1/1.</text>
</comment>
<dbReference type="GO" id="GO:0019354">
    <property type="term" value="P:siroheme biosynthetic process"/>
    <property type="evidence" value="ECO:0007669"/>
    <property type="project" value="UniProtKB-UniPathway"/>
</dbReference>
<gene>
    <name evidence="9" type="ORF">CTheo_398</name>
</gene>
<dbReference type="UniPathway" id="UPA00262">
    <property type="reaction ID" value="UER00222"/>
</dbReference>
<evidence type="ECO:0000256" key="1">
    <source>
        <dbReference type="ARBA" id="ARBA00005010"/>
    </source>
</evidence>
<feature type="compositionally biased region" description="Pro residues" evidence="7">
    <location>
        <begin position="486"/>
        <end position="496"/>
    </location>
</feature>
<dbReference type="Gene3D" id="1.10.3280.10">
    <property type="entry name" value="Siroheme synthase, domain 3"/>
    <property type="match status" value="1"/>
</dbReference>
<evidence type="ECO:0000256" key="4">
    <source>
        <dbReference type="ARBA" id="ARBA00023027"/>
    </source>
</evidence>